<proteinExistence type="predicted"/>
<evidence type="ECO:0000256" key="1">
    <source>
        <dbReference type="SAM" id="SignalP"/>
    </source>
</evidence>
<accession>A0A833L124</accession>
<reference evidence="2 3" key="1">
    <citation type="submission" date="2019-12" db="EMBL/GenBank/DDBJ databases">
        <authorList>
            <person name="Wolfe R."/>
            <person name="Danczak R."/>
            <person name="Wilkins M."/>
        </authorList>
    </citation>
    <scope>NUCLEOTIDE SEQUENCE [LARGE SCALE GENOMIC DNA]</scope>
    <source>
        <strain evidence="2">X2_MaxBin.013</strain>
    </source>
</reference>
<keyword evidence="1" id="KW-0732">Signal</keyword>
<evidence type="ECO:0000313" key="3">
    <source>
        <dbReference type="Proteomes" id="UP000488506"/>
    </source>
</evidence>
<feature type="signal peptide" evidence="1">
    <location>
        <begin position="1"/>
        <end position="23"/>
    </location>
</feature>
<dbReference type="Proteomes" id="UP000488506">
    <property type="component" value="Unassembled WGS sequence"/>
</dbReference>
<dbReference type="EMBL" id="WPAF01000013">
    <property type="protein sequence ID" value="KAF0134076.1"/>
    <property type="molecule type" value="Genomic_DNA"/>
</dbReference>
<comment type="caution">
    <text evidence="2">The sequence shown here is derived from an EMBL/GenBank/DDBJ whole genome shotgun (WGS) entry which is preliminary data.</text>
</comment>
<protein>
    <submittedName>
        <fullName evidence="2">Uncharacterized protein</fullName>
    </submittedName>
</protein>
<sequence length="420" mass="45087">MVRQKAVVLFLLLSCLLSTIALADKLEGGGYTLYNTINSGGATLQGGGYTLTDTKGEIIGGKMTGGGYEFIPWIFGMSSSVQATSTEETPPLGTVPLTISRDGANIKIKWDLKYGNDTVIYYSTGNGEGQFNNSDLTKWVVAAGVDFIDDSMMNQCIFHKDQVGAGAKDKEVYYKGFLKTAVPGSTSTDSRFSGKTILETAWAVGKVNVSLKGTANVQGKNLVSVPFKCQQGSKVKDVFGEGSGSVWKEGDIVQYKFAASPAYYSAIYTSANVWKDAANANDDPKFEIDYKFGNWVITKDDKTITVVGEVVNKDTVVPVFSGAGETTGGKTLLGMVYPVRLGLTSTSLINNGAADGDLIQYKISPLNEAYISAIVMGGAWKSASNPSNPLEKEIDVLAIPNSYIFVRYKNSGFDWNRAKP</sequence>
<gene>
    <name evidence="2" type="ORF">FD145_930</name>
</gene>
<name>A0A833L124_UNCSA</name>
<feature type="chain" id="PRO_5032748949" evidence="1">
    <location>
        <begin position="24"/>
        <end position="420"/>
    </location>
</feature>
<dbReference type="AlphaFoldDB" id="A0A833L124"/>
<evidence type="ECO:0000313" key="2">
    <source>
        <dbReference type="EMBL" id="KAF0134076.1"/>
    </source>
</evidence>
<organism evidence="2 3">
    <name type="scientific">Candidatus Saganbacteria bacterium</name>
    <dbReference type="NCBI Taxonomy" id="2575572"/>
    <lineage>
        <taxon>Bacteria</taxon>
        <taxon>Bacillati</taxon>
        <taxon>Saganbacteria</taxon>
    </lineage>
</organism>